<organism evidence="1 2">
    <name type="scientific">Alligator mississippiensis</name>
    <name type="common">American alligator</name>
    <dbReference type="NCBI Taxonomy" id="8496"/>
    <lineage>
        <taxon>Eukaryota</taxon>
        <taxon>Metazoa</taxon>
        <taxon>Chordata</taxon>
        <taxon>Craniata</taxon>
        <taxon>Vertebrata</taxon>
        <taxon>Euteleostomi</taxon>
        <taxon>Archelosauria</taxon>
        <taxon>Archosauria</taxon>
        <taxon>Crocodylia</taxon>
        <taxon>Alligatoridae</taxon>
        <taxon>Alligatorinae</taxon>
        <taxon>Alligator</taxon>
    </lineage>
</organism>
<gene>
    <name evidence="1" type="ORF">Y1Q_0012180</name>
</gene>
<evidence type="ECO:0000313" key="1">
    <source>
        <dbReference type="EMBL" id="KYO31952.1"/>
    </source>
</evidence>
<evidence type="ECO:0000313" key="2">
    <source>
        <dbReference type="Proteomes" id="UP000050525"/>
    </source>
</evidence>
<dbReference type="AlphaFoldDB" id="A0A151N575"/>
<proteinExistence type="predicted"/>
<reference evidence="1 2" key="1">
    <citation type="journal article" date="2012" name="Genome Biol.">
        <title>Sequencing three crocodilian genomes to illuminate the evolution of archosaurs and amniotes.</title>
        <authorList>
            <person name="St John J.A."/>
            <person name="Braun E.L."/>
            <person name="Isberg S.R."/>
            <person name="Miles L.G."/>
            <person name="Chong A.Y."/>
            <person name="Gongora J."/>
            <person name="Dalzell P."/>
            <person name="Moran C."/>
            <person name="Bed'hom B."/>
            <person name="Abzhanov A."/>
            <person name="Burgess S.C."/>
            <person name="Cooksey A.M."/>
            <person name="Castoe T.A."/>
            <person name="Crawford N.G."/>
            <person name="Densmore L.D."/>
            <person name="Drew J.C."/>
            <person name="Edwards S.V."/>
            <person name="Faircloth B.C."/>
            <person name="Fujita M.K."/>
            <person name="Greenwold M.J."/>
            <person name="Hoffmann F.G."/>
            <person name="Howard J.M."/>
            <person name="Iguchi T."/>
            <person name="Janes D.E."/>
            <person name="Khan S.Y."/>
            <person name="Kohno S."/>
            <person name="de Koning A.J."/>
            <person name="Lance S.L."/>
            <person name="McCarthy F.M."/>
            <person name="McCormack J.E."/>
            <person name="Merchant M.E."/>
            <person name="Peterson D.G."/>
            <person name="Pollock D.D."/>
            <person name="Pourmand N."/>
            <person name="Raney B.J."/>
            <person name="Roessler K.A."/>
            <person name="Sanford J.R."/>
            <person name="Sawyer R.H."/>
            <person name="Schmidt C.J."/>
            <person name="Triplett E.W."/>
            <person name="Tuberville T.D."/>
            <person name="Venegas-Anaya M."/>
            <person name="Howard J.T."/>
            <person name="Jarvis E.D."/>
            <person name="Guillette L.J.Jr."/>
            <person name="Glenn T.C."/>
            <person name="Green R.E."/>
            <person name="Ray D.A."/>
        </authorList>
    </citation>
    <scope>NUCLEOTIDE SEQUENCE [LARGE SCALE GENOMIC DNA]</scope>
    <source>
        <strain evidence="1">KSC_2009_1</strain>
    </source>
</reference>
<comment type="caution">
    <text evidence="1">The sequence shown here is derived from an EMBL/GenBank/DDBJ whole genome shotgun (WGS) entry which is preliminary data.</text>
</comment>
<name>A0A151N575_ALLMI</name>
<dbReference type="EMBL" id="AKHW03004011">
    <property type="protein sequence ID" value="KYO31952.1"/>
    <property type="molecule type" value="Genomic_DNA"/>
</dbReference>
<keyword evidence="2" id="KW-1185">Reference proteome</keyword>
<accession>A0A151N575</accession>
<protein>
    <submittedName>
        <fullName evidence="1">Uncharacterized protein</fullName>
    </submittedName>
</protein>
<dbReference type="Proteomes" id="UP000050525">
    <property type="component" value="Unassembled WGS sequence"/>
</dbReference>
<sequence>MEEGEEWSAYFSRLKNMTRLRDGVGLEHRSKERMLEVVATFYLELYAAHLEEPEAMQQCLQELTWTLAEDEQQKLEEEWMLEEAERTLFNFRNGKTPQTDGLPKESYVAFWDQVGPDLLEVFQEQLQEGHA</sequence>